<sequence>VFPLQNLMNMLLSASCVVAQRFDCDFAVVCSVQVYVRGSDVLVAVMTSSVTSKWIVCVFALHVAFVDLLVICCLLYHIAMTIVAYPRYSRLHLVFFPPHLLYLSLGMLSISFSVPIRFTVTVFTSSVLSSFILPLFITSICCSIVSSSCVSVSSRVMMGFGSASVCIVSFFRFVLILLGRSRIVLLGFTTVFTACYGVISILPVGSSCFGMPQHHSKLWSHSWPFLRFLLSSSQPTMPVCHLHCFVPPEASSKVHPRTLLRRRAFRKPVKIDLHNFGLIVFSSS</sequence>
<feature type="chain" id="PRO_5004203054" evidence="2">
    <location>
        <begin position="20"/>
        <end position="284"/>
    </location>
</feature>
<gene>
    <name evidence="3" type="primary">42 kda antigenic protein</name>
</gene>
<proteinExistence type="evidence at transcript level"/>
<keyword evidence="1" id="KW-1133">Transmembrane helix</keyword>
<feature type="signal peptide" evidence="2">
    <location>
        <begin position="1"/>
        <end position="19"/>
    </location>
</feature>
<feature type="transmembrane region" description="Helical" evidence="1">
    <location>
        <begin position="185"/>
        <end position="205"/>
    </location>
</feature>
<protein>
    <submittedName>
        <fullName evidence="3">42 kDa antigenic protein protein</fullName>
    </submittedName>
</protein>
<dbReference type="EMBL" id="S51495">
    <property type="protein sequence ID" value="AAB24687.1"/>
    <property type="molecule type" value="mRNA"/>
</dbReference>
<name>Q26270_ANISI</name>
<feature type="transmembrane region" description="Helical" evidence="1">
    <location>
        <begin position="99"/>
        <end position="120"/>
    </location>
</feature>
<feature type="transmembrane region" description="Helical" evidence="1">
    <location>
        <begin position="54"/>
        <end position="79"/>
    </location>
</feature>
<keyword evidence="1" id="KW-0812">Transmembrane</keyword>
<dbReference type="AlphaFoldDB" id="Q26270"/>
<keyword evidence="1" id="KW-0472">Membrane</keyword>
<keyword evidence="2" id="KW-0732">Signal</keyword>
<reference evidence="3" key="1">
    <citation type="journal article" date="1992" name="J. Helminthol.">
        <title>Molecular cloning of the cDNA encoding a 42 kDa antigenic polypeptide of Anisakis simplex larvae.</title>
        <authorList>
            <person name="Sugane K."/>
            <person name="Sun S."/>
            <person name="Matsuura T."/>
        </authorList>
    </citation>
    <scope>NUCLEOTIDE SEQUENCE</scope>
</reference>
<feature type="non-terminal residue" evidence="3">
    <location>
        <position position="284"/>
    </location>
</feature>
<evidence type="ECO:0000256" key="1">
    <source>
        <dbReference type="SAM" id="Phobius"/>
    </source>
</evidence>
<feature type="transmembrane region" description="Helical" evidence="1">
    <location>
        <begin position="158"/>
        <end position="178"/>
    </location>
</feature>
<evidence type="ECO:0000256" key="2">
    <source>
        <dbReference type="SAM" id="SignalP"/>
    </source>
</evidence>
<accession>Q26270</accession>
<organism evidence="3">
    <name type="scientific">Anisakis simplex</name>
    <name type="common">Herring worm</name>
    <dbReference type="NCBI Taxonomy" id="6269"/>
    <lineage>
        <taxon>Eukaryota</taxon>
        <taxon>Metazoa</taxon>
        <taxon>Ecdysozoa</taxon>
        <taxon>Nematoda</taxon>
        <taxon>Chromadorea</taxon>
        <taxon>Rhabditida</taxon>
        <taxon>Spirurina</taxon>
        <taxon>Ascaridomorpha</taxon>
        <taxon>Ascaridoidea</taxon>
        <taxon>Anisakidae</taxon>
        <taxon>Anisakis</taxon>
        <taxon>Anisakis simplex complex</taxon>
    </lineage>
</organism>
<evidence type="ECO:0000313" key="3">
    <source>
        <dbReference type="EMBL" id="AAB24687.1"/>
    </source>
</evidence>
<feature type="transmembrane region" description="Helical" evidence="1">
    <location>
        <begin position="127"/>
        <end position="146"/>
    </location>
</feature>